<proteinExistence type="predicted"/>
<dbReference type="AlphaFoldDB" id="A0A5J9VII6"/>
<feature type="region of interest" description="Disordered" evidence="1">
    <location>
        <begin position="462"/>
        <end position="525"/>
    </location>
</feature>
<keyword evidence="3" id="KW-1185">Reference proteome</keyword>
<evidence type="ECO:0000313" key="3">
    <source>
        <dbReference type="Proteomes" id="UP000324897"/>
    </source>
</evidence>
<comment type="caution">
    <text evidence="2">The sequence shown here is derived from an EMBL/GenBank/DDBJ whole genome shotgun (WGS) entry which is preliminary data.</text>
</comment>
<evidence type="ECO:0000256" key="1">
    <source>
        <dbReference type="SAM" id="MobiDB-lite"/>
    </source>
</evidence>
<sequence length="541" mass="61524">QTFREESSSKSKVFFQFSQSWKKRADIQGRSHHEVLGKRIVPNDYLNLTVIKPQNCNIFVPIMCLYEKNETMAMISNSMTDRMERLDGRMFATCGSYHSSFLDVKSLLSLRTLQGRAHHISFQFCSQLIIHNWTMDRRRKKPLGDQGDFAGDAVDPVLLKKRADSAERSRRYRARQKDGRSNSPLSTVNACEPAGCNDENQHPNKRISVLERSTIAARKRCSPLTTGLSPLSDVTNLVTPTVVASCQNELRKSRVTSSTYRKVHCTPLSYVPVDVTASGISAEQRISDVKNDSDAREEMRKAKNRIRQQEYRKRKREEREKAEEGYNIQTPTLPTVENEQDQPPKKRKYVRKNKTMPGELRILDPTPCSAVTEQQQTPASVNRFSVDVTPVSALTGEHGQTGTKFNQKGGHVVVDGWLHINDDYLPSYSAVMRNNDGKGDQGVTPDQTQGGNRLVYMREYMSKRRKKQKEEEPARVASEKTGVARDDDVGHHGNWEPDENDNIHFGEEDLDAADPGVQYDLPIEDQDEEARLYGLRGMYIR</sequence>
<protein>
    <submittedName>
        <fullName evidence="2">Uncharacterized protein</fullName>
    </submittedName>
</protein>
<feature type="compositionally biased region" description="Basic and acidic residues" evidence="1">
    <location>
        <begin position="164"/>
        <end position="180"/>
    </location>
</feature>
<dbReference type="Proteomes" id="UP000324897">
    <property type="component" value="Unassembled WGS sequence"/>
</dbReference>
<feature type="region of interest" description="Disordered" evidence="1">
    <location>
        <begin position="287"/>
        <end position="364"/>
    </location>
</feature>
<gene>
    <name evidence="2" type="ORF">EJB05_18081</name>
</gene>
<evidence type="ECO:0000313" key="2">
    <source>
        <dbReference type="EMBL" id="TVU36162.1"/>
    </source>
</evidence>
<feature type="compositionally biased region" description="Basic and acidic residues" evidence="1">
    <location>
        <begin position="287"/>
        <end position="324"/>
    </location>
</feature>
<name>A0A5J9VII6_9POAL</name>
<organism evidence="2 3">
    <name type="scientific">Eragrostis curvula</name>
    <name type="common">weeping love grass</name>
    <dbReference type="NCBI Taxonomy" id="38414"/>
    <lineage>
        <taxon>Eukaryota</taxon>
        <taxon>Viridiplantae</taxon>
        <taxon>Streptophyta</taxon>
        <taxon>Embryophyta</taxon>
        <taxon>Tracheophyta</taxon>
        <taxon>Spermatophyta</taxon>
        <taxon>Magnoliopsida</taxon>
        <taxon>Liliopsida</taxon>
        <taxon>Poales</taxon>
        <taxon>Poaceae</taxon>
        <taxon>PACMAD clade</taxon>
        <taxon>Chloridoideae</taxon>
        <taxon>Eragrostideae</taxon>
        <taxon>Eragrostidinae</taxon>
        <taxon>Eragrostis</taxon>
    </lineage>
</organism>
<feature type="compositionally biased region" description="Basic and acidic residues" evidence="1">
    <location>
        <begin position="468"/>
        <end position="507"/>
    </location>
</feature>
<feature type="non-terminal residue" evidence="2">
    <location>
        <position position="1"/>
    </location>
</feature>
<feature type="compositionally biased region" description="Polar residues" evidence="1">
    <location>
        <begin position="327"/>
        <end position="337"/>
    </location>
</feature>
<feature type="compositionally biased region" description="Basic residues" evidence="1">
    <location>
        <begin position="345"/>
        <end position="354"/>
    </location>
</feature>
<reference evidence="2 3" key="1">
    <citation type="journal article" date="2019" name="Sci. Rep.">
        <title>A high-quality genome of Eragrostis curvula grass provides insights into Poaceae evolution and supports new strategies to enhance forage quality.</title>
        <authorList>
            <person name="Carballo J."/>
            <person name="Santos B.A.C.M."/>
            <person name="Zappacosta D."/>
            <person name="Garbus I."/>
            <person name="Selva J.P."/>
            <person name="Gallo C.A."/>
            <person name="Diaz A."/>
            <person name="Albertini E."/>
            <person name="Caccamo M."/>
            <person name="Echenique V."/>
        </authorList>
    </citation>
    <scope>NUCLEOTIDE SEQUENCE [LARGE SCALE GENOMIC DNA]</scope>
    <source>
        <strain evidence="3">cv. Victoria</strain>
        <tissue evidence="2">Leaf</tissue>
    </source>
</reference>
<feature type="region of interest" description="Disordered" evidence="1">
    <location>
        <begin position="164"/>
        <end position="204"/>
    </location>
</feature>
<dbReference type="Gramene" id="TVU36162">
    <property type="protein sequence ID" value="TVU36162"/>
    <property type="gene ID" value="EJB05_18081"/>
</dbReference>
<dbReference type="EMBL" id="RWGY01000009">
    <property type="protein sequence ID" value="TVU36162.1"/>
    <property type="molecule type" value="Genomic_DNA"/>
</dbReference>
<accession>A0A5J9VII6</accession>